<dbReference type="PANTHER" id="PTHR43569:SF2">
    <property type="entry name" value="AMIDOHYDROLASE-RELATED DOMAIN-CONTAINING PROTEIN"/>
    <property type="match status" value="1"/>
</dbReference>
<evidence type="ECO:0000313" key="4">
    <source>
        <dbReference type="EMBL" id="SNV51839.1"/>
    </source>
</evidence>
<dbReference type="EMBL" id="CP009211">
    <property type="protein sequence ID" value="AIJ34481.1"/>
    <property type="molecule type" value="Genomic_DNA"/>
</dbReference>
<dbReference type="Gene3D" id="3.20.20.140">
    <property type="entry name" value="Metal-dependent hydrolases"/>
    <property type="match status" value="1"/>
</dbReference>
<keyword evidence="5" id="KW-1185">Reference proteome</keyword>
<dbReference type="EMBL" id="LT906467">
    <property type="protein sequence ID" value="SNV51839.1"/>
    <property type="molecule type" value="Genomic_DNA"/>
</dbReference>
<dbReference type="GO" id="GO:0016787">
    <property type="term" value="F:hydrolase activity"/>
    <property type="evidence" value="ECO:0007669"/>
    <property type="project" value="UniProtKB-KW"/>
</dbReference>
<comment type="similarity">
    <text evidence="1">Belongs to the metallo-dependent hydrolases superfamily.</text>
</comment>
<dbReference type="RefSeq" id="WP_038593303.1">
    <property type="nucleotide sequence ID" value="NZ_CP009211.1"/>
</dbReference>
<dbReference type="eggNOG" id="COG3618">
    <property type="taxonomic scope" value="Bacteria"/>
</dbReference>
<reference evidence="3 5" key="1">
    <citation type="submission" date="2014-08" db="EMBL/GenBank/DDBJ databases">
        <title>Complete genome sequence of Corynebacterium imitans DSM 44264, isolated from a five-month-old boy with suspected pharyngeal diphtheria.</title>
        <authorList>
            <person name="Mollmann S."/>
            <person name="Albersmeier A."/>
            <person name="Ruckert C."/>
            <person name="Tauch A."/>
        </authorList>
    </citation>
    <scope>NUCLEOTIDE SEQUENCE [LARGE SCALE GENOMIC DNA]</scope>
    <source>
        <strain evidence="3 5">DSM 44264</strain>
    </source>
</reference>
<gene>
    <name evidence="3" type="ORF">CIMIT_11870</name>
    <name evidence="4" type="ORF">SAMEA4535761_00007</name>
</gene>
<organism evidence="3 5">
    <name type="scientific">Corynebacterium imitans</name>
    <dbReference type="NCBI Taxonomy" id="156978"/>
    <lineage>
        <taxon>Bacteria</taxon>
        <taxon>Bacillati</taxon>
        <taxon>Actinomycetota</taxon>
        <taxon>Actinomycetes</taxon>
        <taxon>Mycobacteriales</taxon>
        <taxon>Corynebacteriaceae</taxon>
        <taxon>Corynebacterium</taxon>
    </lineage>
</organism>
<dbReference type="STRING" id="156978.CIMIT_11870"/>
<reference evidence="4 6" key="2">
    <citation type="submission" date="2017-06" db="EMBL/GenBank/DDBJ databases">
        <authorList>
            <consortium name="Pathogen Informatics"/>
        </authorList>
    </citation>
    <scope>NUCLEOTIDE SEQUENCE [LARGE SCALE GENOMIC DNA]</scope>
    <source>
        <strain evidence="4 6">NCTC13015</strain>
    </source>
</reference>
<keyword evidence="4" id="KW-0378">Hydrolase</keyword>
<evidence type="ECO:0000313" key="3">
    <source>
        <dbReference type="EMBL" id="AIJ34481.1"/>
    </source>
</evidence>
<dbReference type="InterPro" id="IPR052350">
    <property type="entry name" value="Metallo-dep_Lactonases"/>
</dbReference>
<sequence length="264" mass="29358">MSTLDIIDSHFHQWNLEQQTLPWLEAEPAALKRSFSVHELMHQYEQIDDVRLVGLVHIEADCEDPHEEHQLVRQLKTCVPTFGIVSRAQLSAEMDILADSNGVREVLHTPSAKPGRCLEESFLAGLELLSNHGLPFDAVVRPQEIPHIAKASRLVSDASIILNHVGNIATLSSESMQNLREFADTPNTFCKLSGIPVDEPDLAQEILQFVKNTFGTDRLLFASNWPVGGVREAVTQQVQLVRNVFGDDPAVFKNNASAIYHLGV</sequence>
<dbReference type="InterPro" id="IPR032466">
    <property type="entry name" value="Metal_Hydrolase"/>
</dbReference>
<dbReference type="Proteomes" id="UP000215374">
    <property type="component" value="Chromosome 1"/>
</dbReference>
<evidence type="ECO:0000313" key="5">
    <source>
        <dbReference type="Proteomes" id="UP000028780"/>
    </source>
</evidence>
<dbReference type="SUPFAM" id="SSF51556">
    <property type="entry name" value="Metallo-dependent hydrolases"/>
    <property type="match status" value="1"/>
</dbReference>
<feature type="domain" description="Amidohydrolase-related" evidence="2">
    <location>
        <begin position="85"/>
        <end position="261"/>
    </location>
</feature>
<accession>A0A076NQQ1</accession>
<dbReference type="AlphaFoldDB" id="A0A076NQQ1"/>
<evidence type="ECO:0000256" key="1">
    <source>
        <dbReference type="ARBA" id="ARBA00038310"/>
    </source>
</evidence>
<dbReference type="InterPro" id="IPR006680">
    <property type="entry name" value="Amidohydro-rel"/>
</dbReference>
<dbReference type="HOGENOM" id="CLU_044590_3_2_11"/>
<dbReference type="KEGG" id="cii:CIMIT_11870"/>
<protein>
    <submittedName>
        <fullName evidence="4">Predicted metal-dependent hydrolase of the TIM-barrel fold</fullName>
    </submittedName>
</protein>
<evidence type="ECO:0000313" key="6">
    <source>
        <dbReference type="Proteomes" id="UP000215374"/>
    </source>
</evidence>
<dbReference type="OrthoDB" id="5450317at2"/>
<name>A0A076NQQ1_9CORY</name>
<dbReference type="PANTHER" id="PTHR43569">
    <property type="entry name" value="AMIDOHYDROLASE"/>
    <property type="match status" value="1"/>
</dbReference>
<dbReference type="Pfam" id="PF04909">
    <property type="entry name" value="Amidohydro_2"/>
    <property type="match status" value="1"/>
</dbReference>
<evidence type="ECO:0000259" key="2">
    <source>
        <dbReference type="Pfam" id="PF04909"/>
    </source>
</evidence>
<dbReference type="Proteomes" id="UP000028780">
    <property type="component" value="Chromosome"/>
</dbReference>
<proteinExistence type="inferred from homology"/>